<evidence type="ECO:0000313" key="2">
    <source>
        <dbReference type="Proteomes" id="UP000887013"/>
    </source>
</evidence>
<sequence>MEMDFVPSLQHLALVRVAITAYYSPEITDIKEKFKNGIGSTRIHEWQPLMLKRLKKSVLPHIFHEKLLGILQPISLEIESWEEDMLDLGIHKPLDICWKSLGTIDRVETAKRFVQSEDSNVIQRFNMACHFWMSDDVLEIWDVASVYERIHIEMTLMQEKKESISNETEERKPKRFKTNRVGELLVKWFDWLHEGGYPSDLHLFLDESLLWYDHVPPETGLVRKLPINELRSMMQQKDNTNYGRMYFSCMNDTQQMFYFQMEPCIVLKYFLDWPLQFKFLEIAKRAWIYLTVYDFFRVLLHIIEKKILRFCSDFDYASLLQEFWKQSSEHYKTYAKKHALFFFVKEYIVV</sequence>
<proteinExistence type="predicted"/>
<protein>
    <submittedName>
        <fullName evidence="1">Uncharacterized protein</fullName>
    </submittedName>
</protein>
<dbReference type="Proteomes" id="UP000887013">
    <property type="component" value="Unassembled WGS sequence"/>
</dbReference>
<name>A0A8X6PF07_NEPPI</name>
<evidence type="ECO:0000313" key="1">
    <source>
        <dbReference type="EMBL" id="GFT61045.1"/>
    </source>
</evidence>
<reference evidence="1" key="1">
    <citation type="submission" date="2020-08" db="EMBL/GenBank/DDBJ databases">
        <title>Multicomponent nature underlies the extraordinary mechanical properties of spider dragline silk.</title>
        <authorList>
            <person name="Kono N."/>
            <person name="Nakamura H."/>
            <person name="Mori M."/>
            <person name="Yoshida Y."/>
            <person name="Ohtoshi R."/>
            <person name="Malay A.D."/>
            <person name="Moran D.A.P."/>
            <person name="Tomita M."/>
            <person name="Numata K."/>
            <person name="Arakawa K."/>
        </authorList>
    </citation>
    <scope>NUCLEOTIDE SEQUENCE</scope>
</reference>
<dbReference type="OrthoDB" id="6445839at2759"/>
<keyword evidence="2" id="KW-1185">Reference proteome</keyword>
<dbReference type="AlphaFoldDB" id="A0A8X6PF07"/>
<comment type="caution">
    <text evidence="1">The sequence shown here is derived from an EMBL/GenBank/DDBJ whole genome shotgun (WGS) entry which is preliminary data.</text>
</comment>
<organism evidence="1 2">
    <name type="scientific">Nephila pilipes</name>
    <name type="common">Giant wood spider</name>
    <name type="synonym">Nephila maculata</name>
    <dbReference type="NCBI Taxonomy" id="299642"/>
    <lineage>
        <taxon>Eukaryota</taxon>
        <taxon>Metazoa</taxon>
        <taxon>Ecdysozoa</taxon>
        <taxon>Arthropoda</taxon>
        <taxon>Chelicerata</taxon>
        <taxon>Arachnida</taxon>
        <taxon>Araneae</taxon>
        <taxon>Araneomorphae</taxon>
        <taxon>Entelegynae</taxon>
        <taxon>Araneoidea</taxon>
        <taxon>Nephilidae</taxon>
        <taxon>Nephila</taxon>
    </lineage>
</organism>
<gene>
    <name evidence="1" type="primary">AVEN_264752_1</name>
    <name evidence="1" type="ORF">NPIL_460381</name>
</gene>
<accession>A0A8X6PF07</accession>
<dbReference type="EMBL" id="BMAW01114271">
    <property type="protein sequence ID" value="GFT61045.1"/>
    <property type="molecule type" value="Genomic_DNA"/>
</dbReference>